<keyword evidence="5" id="KW-1017">Isopeptide bond</keyword>
<dbReference type="InterPro" id="IPR034752">
    <property type="entry name" value="Mis18"/>
</dbReference>
<reference evidence="18 19" key="1">
    <citation type="submission" date="2017-05" db="EMBL/GenBank/DDBJ databases">
        <title>Genome of assembly of the Bengalese finch, Lonchura striata domestica.</title>
        <authorList>
            <person name="Colquitt B.M."/>
            <person name="Brainard M.S."/>
        </authorList>
    </citation>
    <scope>NUCLEOTIDE SEQUENCE [LARGE SCALE GENOMIC DNA]</scope>
    <source>
        <strain evidence="18">White83orange57</strain>
    </source>
</reference>
<protein>
    <recommendedName>
        <fullName evidence="15">Protein Mis18-alpha</fullName>
    </recommendedName>
</protein>
<dbReference type="GO" id="GO:0000775">
    <property type="term" value="C:chromosome, centromeric region"/>
    <property type="evidence" value="ECO:0007669"/>
    <property type="project" value="UniProtKB-SubCell"/>
</dbReference>
<dbReference type="Proteomes" id="UP000197619">
    <property type="component" value="Unassembled WGS sequence"/>
</dbReference>
<feature type="domain" description="Mis18" evidence="17">
    <location>
        <begin position="51"/>
        <end position="149"/>
    </location>
</feature>
<keyword evidence="7" id="KW-0132">Cell division</keyword>
<keyword evidence="13" id="KW-0131">Cell cycle</keyword>
<gene>
    <name evidence="18" type="primary">MIS18A</name>
    <name evidence="18" type="ORF">RLOC_00006285</name>
</gene>
<accession>A0A218UHM0</accession>
<evidence type="ECO:0000256" key="9">
    <source>
        <dbReference type="ARBA" id="ARBA00022776"/>
    </source>
</evidence>
<evidence type="ECO:0000256" key="8">
    <source>
        <dbReference type="ARBA" id="ARBA00022723"/>
    </source>
</evidence>
<dbReference type="GO" id="GO:0007059">
    <property type="term" value="P:chromosome segregation"/>
    <property type="evidence" value="ECO:0007669"/>
    <property type="project" value="TreeGrafter"/>
</dbReference>
<dbReference type="PROSITE" id="PS51793">
    <property type="entry name" value="MIS18"/>
    <property type="match status" value="1"/>
</dbReference>
<comment type="subunit">
    <text evidence="16">Homodimer, and heterodimer with OIP5/MIS18B. Identified in a complex containing MIS18A, OIP5/MIS18B, MIS18BP1, RBBP7 and RBBP4.</text>
</comment>
<comment type="function">
    <text evidence="1">Required for recruitment of CENPA to centromeres and normal chromosome segregation during mitosis.</text>
</comment>
<comment type="caution">
    <text evidence="18">The sequence shown here is derived from an EMBL/GenBank/DDBJ whole genome shotgun (WGS) entry which is preliminary data.</text>
</comment>
<keyword evidence="19" id="KW-1185">Reference proteome</keyword>
<evidence type="ECO:0000313" key="19">
    <source>
        <dbReference type="Proteomes" id="UP000197619"/>
    </source>
</evidence>
<keyword evidence="4" id="KW-0158">Chromosome</keyword>
<dbReference type="GO" id="GO:0051301">
    <property type="term" value="P:cell division"/>
    <property type="evidence" value="ECO:0007669"/>
    <property type="project" value="UniProtKB-KW"/>
</dbReference>
<dbReference type="InterPro" id="IPR004910">
    <property type="entry name" value="Yippee/Mis18/Cereblon"/>
</dbReference>
<evidence type="ECO:0000256" key="4">
    <source>
        <dbReference type="ARBA" id="ARBA00022454"/>
    </source>
</evidence>
<dbReference type="GO" id="GO:0034080">
    <property type="term" value="P:CENP-A containing chromatin assembly"/>
    <property type="evidence" value="ECO:0007669"/>
    <property type="project" value="TreeGrafter"/>
</dbReference>
<evidence type="ECO:0000313" key="18">
    <source>
        <dbReference type="EMBL" id="OWK52930.1"/>
    </source>
</evidence>
<dbReference type="STRING" id="299123.ENSLSDP00000018840"/>
<dbReference type="Pfam" id="PF03226">
    <property type="entry name" value="Yippee-Mis18"/>
    <property type="match status" value="1"/>
</dbReference>
<evidence type="ECO:0000256" key="14">
    <source>
        <dbReference type="ARBA" id="ARBA00023328"/>
    </source>
</evidence>
<dbReference type="PANTHER" id="PTHR16431:SF2">
    <property type="entry name" value="PROTEIN MIS18-ALPHA"/>
    <property type="match status" value="1"/>
</dbReference>
<dbReference type="EMBL" id="MUZQ01000313">
    <property type="protein sequence ID" value="OWK52930.1"/>
    <property type="molecule type" value="Genomic_DNA"/>
</dbReference>
<proteinExistence type="predicted"/>
<evidence type="ECO:0000256" key="6">
    <source>
        <dbReference type="ARBA" id="ARBA00022553"/>
    </source>
</evidence>
<keyword evidence="6" id="KW-0597">Phosphoprotein</keyword>
<dbReference type="GO" id="GO:0000785">
    <property type="term" value="C:chromatin"/>
    <property type="evidence" value="ECO:0007669"/>
    <property type="project" value="TreeGrafter"/>
</dbReference>
<keyword evidence="12" id="KW-0539">Nucleus</keyword>
<keyword evidence="14" id="KW-0137">Centromere</keyword>
<name>A0A218UHM0_9PASE</name>
<comment type="subcellular location">
    <subcellularLocation>
        <location evidence="3">Chromosome</location>
        <location evidence="3">Centromere</location>
    </subcellularLocation>
    <subcellularLocation>
        <location evidence="2">Nucleus</location>
    </subcellularLocation>
</comment>
<evidence type="ECO:0000256" key="3">
    <source>
        <dbReference type="ARBA" id="ARBA00004584"/>
    </source>
</evidence>
<evidence type="ECO:0000256" key="13">
    <source>
        <dbReference type="ARBA" id="ARBA00023306"/>
    </source>
</evidence>
<dbReference type="GO" id="GO:0005634">
    <property type="term" value="C:nucleus"/>
    <property type="evidence" value="ECO:0007669"/>
    <property type="project" value="UniProtKB-SubCell"/>
</dbReference>
<keyword evidence="11" id="KW-0832">Ubl conjugation</keyword>
<dbReference type="AlphaFoldDB" id="A0A218UHM0"/>
<evidence type="ECO:0000256" key="1">
    <source>
        <dbReference type="ARBA" id="ARBA00003694"/>
    </source>
</evidence>
<dbReference type="PANTHER" id="PTHR16431">
    <property type="entry name" value="NEUROGENIC PROTEIN MASTERMIND"/>
    <property type="match status" value="1"/>
</dbReference>
<evidence type="ECO:0000256" key="10">
    <source>
        <dbReference type="ARBA" id="ARBA00022833"/>
    </source>
</evidence>
<keyword evidence="8" id="KW-0479">Metal-binding</keyword>
<evidence type="ECO:0000256" key="7">
    <source>
        <dbReference type="ARBA" id="ARBA00022618"/>
    </source>
</evidence>
<dbReference type="GO" id="GO:0046872">
    <property type="term" value="F:metal ion binding"/>
    <property type="evidence" value="ECO:0007669"/>
    <property type="project" value="UniProtKB-KW"/>
</dbReference>
<evidence type="ECO:0000256" key="2">
    <source>
        <dbReference type="ARBA" id="ARBA00004123"/>
    </source>
</evidence>
<evidence type="ECO:0000259" key="17">
    <source>
        <dbReference type="PROSITE" id="PS51793"/>
    </source>
</evidence>
<evidence type="ECO:0000256" key="11">
    <source>
        <dbReference type="ARBA" id="ARBA00022843"/>
    </source>
</evidence>
<keyword evidence="9" id="KW-0498">Mitosis</keyword>
<evidence type="ECO:0000256" key="5">
    <source>
        <dbReference type="ARBA" id="ARBA00022499"/>
    </source>
</evidence>
<evidence type="ECO:0000256" key="15">
    <source>
        <dbReference type="ARBA" id="ARBA00039650"/>
    </source>
</evidence>
<organism evidence="18 19">
    <name type="scientific">Lonchura striata</name>
    <name type="common">white-rumped munia</name>
    <dbReference type="NCBI Taxonomy" id="40157"/>
    <lineage>
        <taxon>Eukaryota</taxon>
        <taxon>Metazoa</taxon>
        <taxon>Chordata</taxon>
        <taxon>Craniata</taxon>
        <taxon>Vertebrata</taxon>
        <taxon>Euteleostomi</taxon>
        <taxon>Archelosauria</taxon>
        <taxon>Archosauria</taxon>
        <taxon>Dinosauria</taxon>
        <taxon>Saurischia</taxon>
        <taxon>Theropoda</taxon>
        <taxon>Coelurosauria</taxon>
        <taxon>Aves</taxon>
        <taxon>Neognathae</taxon>
        <taxon>Neoaves</taxon>
        <taxon>Telluraves</taxon>
        <taxon>Australaves</taxon>
        <taxon>Passeriformes</taxon>
        <taxon>Passeroidea</taxon>
        <taxon>Estrildidae</taxon>
        <taxon>Estrildinae</taxon>
        <taxon>Lonchura</taxon>
    </lineage>
</organism>
<evidence type="ECO:0000256" key="16">
    <source>
        <dbReference type="ARBA" id="ARBA00046705"/>
    </source>
</evidence>
<keyword evidence="10" id="KW-0862">Zinc</keyword>
<evidence type="ECO:0000256" key="12">
    <source>
        <dbReference type="ARBA" id="ARBA00023242"/>
    </source>
</evidence>
<sequence length="271" mass="29395">MLGAAAGPSAGGQDPMALCPELEYSLSLLEPGGGRAERQKRERRADAAPMPMVFMCTGCRRPVGDTSSWVSNDEETGCILLRSAAASVAVDPERKVSKLPGECGCMVETLFCSGCSTTLGSIYRCTSRNLDYKRDLFCFSIDSIDSYVLGTPAKQALIHEEPLTLESRAVLQEVLEKVDVILKALETRLSTVESCVAALHRGRGRKHSLSAGGANGSLGPAILWDLWEHCKDWERAESHGSSADRGCVPAKEFLLCSLRGYPRAFFLNKDF</sequence>